<dbReference type="AlphaFoldDB" id="A0A183MBB1"/>
<keyword evidence="2" id="KW-1185">Reference proteome</keyword>
<name>A0A183MBB1_9TREM</name>
<proteinExistence type="predicted"/>
<dbReference type="EMBL" id="UZAI01009703">
    <property type="protein sequence ID" value="VDP05632.1"/>
    <property type="molecule type" value="Genomic_DNA"/>
</dbReference>
<dbReference type="Proteomes" id="UP000277204">
    <property type="component" value="Unassembled WGS sequence"/>
</dbReference>
<evidence type="ECO:0000313" key="2">
    <source>
        <dbReference type="Proteomes" id="UP000277204"/>
    </source>
</evidence>
<gene>
    <name evidence="1" type="ORF">SMRZ_LOCUS13336</name>
</gene>
<organism evidence="1 2">
    <name type="scientific">Schistosoma margrebowiei</name>
    <dbReference type="NCBI Taxonomy" id="48269"/>
    <lineage>
        <taxon>Eukaryota</taxon>
        <taxon>Metazoa</taxon>
        <taxon>Spiralia</taxon>
        <taxon>Lophotrochozoa</taxon>
        <taxon>Platyhelminthes</taxon>
        <taxon>Trematoda</taxon>
        <taxon>Digenea</taxon>
        <taxon>Strigeidida</taxon>
        <taxon>Schistosomatoidea</taxon>
        <taxon>Schistosomatidae</taxon>
        <taxon>Schistosoma</taxon>
    </lineage>
</organism>
<protein>
    <submittedName>
        <fullName evidence="1">Uncharacterized protein</fullName>
    </submittedName>
</protein>
<accession>A0A183MBB1</accession>
<reference evidence="1 2" key="1">
    <citation type="submission" date="2018-11" db="EMBL/GenBank/DDBJ databases">
        <authorList>
            <consortium name="Pathogen Informatics"/>
        </authorList>
    </citation>
    <scope>NUCLEOTIDE SEQUENCE [LARGE SCALE GENOMIC DNA]</scope>
    <source>
        <strain evidence="1 2">Zambia</strain>
    </source>
</reference>
<sequence>MTVGGNQQETINLCFVLPGTCQQGVPVILRRVILSDVLDPVSSSFTVRDLTTEVSGP</sequence>
<evidence type="ECO:0000313" key="1">
    <source>
        <dbReference type="EMBL" id="VDP05632.1"/>
    </source>
</evidence>